<comment type="caution">
    <text evidence="1">The sequence shown here is derived from an EMBL/GenBank/DDBJ whole genome shotgun (WGS) entry which is preliminary data.</text>
</comment>
<evidence type="ECO:0000313" key="2">
    <source>
        <dbReference type="Proteomes" id="UP000827872"/>
    </source>
</evidence>
<reference evidence="1" key="1">
    <citation type="submission" date="2021-08" db="EMBL/GenBank/DDBJ databases">
        <title>The first chromosome-level gecko genome reveals the dynamic sex chromosomes of Neotropical dwarf geckos (Sphaerodactylidae: Sphaerodactylus).</title>
        <authorList>
            <person name="Pinto B.J."/>
            <person name="Keating S.E."/>
            <person name="Gamble T."/>
        </authorList>
    </citation>
    <scope>NUCLEOTIDE SEQUENCE</scope>
    <source>
        <strain evidence="1">TG3544</strain>
    </source>
</reference>
<gene>
    <name evidence="1" type="ORF">K3G42_002716</name>
</gene>
<protein>
    <submittedName>
        <fullName evidence="1">Uncharacterized protein</fullName>
    </submittedName>
</protein>
<proteinExistence type="predicted"/>
<keyword evidence="2" id="KW-1185">Reference proteome</keyword>
<dbReference type="EMBL" id="CM037614">
    <property type="protein sequence ID" value="KAH8015325.1"/>
    <property type="molecule type" value="Genomic_DNA"/>
</dbReference>
<organism evidence="1 2">
    <name type="scientific">Sphaerodactylus townsendi</name>
    <dbReference type="NCBI Taxonomy" id="933632"/>
    <lineage>
        <taxon>Eukaryota</taxon>
        <taxon>Metazoa</taxon>
        <taxon>Chordata</taxon>
        <taxon>Craniata</taxon>
        <taxon>Vertebrata</taxon>
        <taxon>Euteleostomi</taxon>
        <taxon>Lepidosauria</taxon>
        <taxon>Squamata</taxon>
        <taxon>Bifurcata</taxon>
        <taxon>Gekkota</taxon>
        <taxon>Sphaerodactylidae</taxon>
        <taxon>Sphaerodactylus</taxon>
    </lineage>
</organism>
<dbReference type="Proteomes" id="UP000827872">
    <property type="component" value="Linkage Group LG01"/>
</dbReference>
<sequence>MEAPGFWWLLLLNLLFSGTRSNPAENPPVQVNGILGRSAFFPLQFPATKTVARIEWTLRAGAGPEIVIAELKDGKLEWRKTWAQFGQRLEMADGTMLRIRALEKEDNCTLKAQVVFVSGEVLRQNFRLSVFEPVPDPEIRPHLVSKSAEVCNVTLQCLASGKAGINVSWKRGNSSEQLGVLEEGLNRYWLSAESTHLHMSWQPDSLESTFTCLLSNPVDQKSATFDLASICQSEGFESKS</sequence>
<accession>A0ACB8G771</accession>
<name>A0ACB8G771_9SAUR</name>
<evidence type="ECO:0000313" key="1">
    <source>
        <dbReference type="EMBL" id="KAH8015325.1"/>
    </source>
</evidence>